<keyword evidence="6" id="KW-0597">Phosphoprotein</keyword>
<dbReference type="SMART" id="SM00448">
    <property type="entry name" value="REC"/>
    <property type="match status" value="1"/>
</dbReference>
<dbReference type="Gene3D" id="1.10.8.60">
    <property type="match status" value="1"/>
</dbReference>
<dbReference type="RefSeq" id="WP_169197836.1">
    <property type="nucleotide sequence ID" value="NZ_WTVH02000008.1"/>
</dbReference>
<protein>
    <submittedName>
        <fullName evidence="9">Response regulator</fullName>
    </submittedName>
</protein>
<dbReference type="Gene3D" id="3.40.50.2300">
    <property type="match status" value="1"/>
</dbReference>
<dbReference type="PANTHER" id="PTHR32071">
    <property type="entry name" value="TRANSCRIPTIONAL REGULATORY PROTEIN"/>
    <property type="match status" value="1"/>
</dbReference>
<evidence type="ECO:0000256" key="5">
    <source>
        <dbReference type="ARBA" id="ARBA00023163"/>
    </source>
</evidence>
<dbReference type="PROSITE" id="PS50045">
    <property type="entry name" value="SIGMA54_INTERACT_4"/>
    <property type="match status" value="1"/>
</dbReference>
<dbReference type="PROSITE" id="PS50110">
    <property type="entry name" value="RESPONSE_REGULATORY"/>
    <property type="match status" value="1"/>
</dbReference>
<sequence>MQRDHAEPALEPARAAEFNWQAHSILVVDDEEDTRGFLERALRPRCGLVEVARDAEQAARLMARLHFDLLILDIALPGKSGLAWLHELREHGFTGDAILVAAFADLDTAIAALRGGASDFLLKPFRVEQILNSVRNCFQRAHLARENFVLRRELAGLGGEVSNGLVGRSDAMQQLREVLHRVAQTASTVLLLGESGTGKEVAARALHEMSPRARRPFVPVNCAAIAAELIESELFGHIRGAFTGATESRNGLFHYAHGGTLFLDEIGELPLALQTRLLRVLEERRLRPVGSEREVPVDVRIIAASNRDLATEVAAGRFREDLYFRLAVVDILIPPLRERAEDIPDLLHHFMNLLTVQLAVPALAVPEALLARLAHYRWPGNVRELRNFVERSLILGTFPPEAPNLRGDALPVGGDLSLGEVEKRHILRMLEACGGNKSEAARRLGVSRKTLERKCAEWDESLT</sequence>
<dbReference type="Pfam" id="PF00158">
    <property type="entry name" value="Sigma54_activat"/>
    <property type="match status" value="1"/>
</dbReference>
<dbReference type="InterPro" id="IPR009057">
    <property type="entry name" value="Homeodomain-like_sf"/>
</dbReference>
<dbReference type="SUPFAM" id="SSF46689">
    <property type="entry name" value="Homeodomain-like"/>
    <property type="match status" value="1"/>
</dbReference>
<dbReference type="CDD" id="cd00156">
    <property type="entry name" value="REC"/>
    <property type="match status" value="1"/>
</dbReference>
<dbReference type="InterPro" id="IPR001789">
    <property type="entry name" value="Sig_transdc_resp-reg_receiver"/>
</dbReference>
<keyword evidence="3" id="KW-0805">Transcription regulation</keyword>
<evidence type="ECO:0000256" key="4">
    <source>
        <dbReference type="ARBA" id="ARBA00023125"/>
    </source>
</evidence>
<feature type="domain" description="Sigma-54 factor interaction" evidence="7">
    <location>
        <begin position="165"/>
        <end position="394"/>
    </location>
</feature>
<dbReference type="InterPro" id="IPR002197">
    <property type="entry name" value="HTH_Fis"/>
</dbReference>
<accession>A0ABX1N253</accession>
<keyword evidence="10" id="KW-1185">Reference proteome</keyword>
<dbReference type="Gene3D" id="1.10.10.60">
    <property type="entry name" value="Homeodomain-like"/>
    <property type="match status" value="1"/>
</dbReference>
<dbReference type="Pfam" id="PF02954">
    <property type="entry name" value="HTH_8"/>
    <property type="match status" value="1"/>
</dbReference>
<evidence type="ECO:0000256" key="2">
    <source>
        <dbReference type="ARBA" id="ARBA00022840"/>
    </source>
</evidence>
<feature type="domain" description="Response regulatory" evidence="8">
    <location>
        <begin position="24"/>
        <end position="138"/>
    </location>
</feature>
<dbReference type="InterPro" id="IPR003593">
    <property type="entry name" value="AAA+_ATPase"/>
</dbReference>
<keyword evidence="4" id="KW-0238">DNA-binding</keyword>
<dbReference type="EMBL" id="WTVH01000005">
    <property type="protein sequence ID" value="NMF92532.1"/>
    <property type="molecule type" value="Genomic_DNA"/>
</dbReference>
<evidence type="ECO:0000256" key="1">
    <source>
        <dbReference type="ARBA" id="ARBA00022741"/>
    </source>
</evidence>
<gene>
    <name evidence="9" type="ORF">GO608_04220</name>
</gene>
<dbReference type="PROSITE" id="PS00688">
    <property type="entry name" value="SIGMA54_INTERACT_3"/>
    <property type="match status" value="1"/>
</dbReference>
<comment type="caution">
    <text evidence="9">The sequence shown here is derived from an EMBL/GenBank/DDBJ whole genome shotgun (WGS) entry which is preliminary data.</text>
</comment>
<evidence type="ECO:0000256" key="3">
    <source>
        <dbReference type="ARBA" id="ARBA00023015"/>
    </source>
</evidence>
<dbReference type="Pfam" id="PF00072">
    <property type="entry name" value="Response_reg"/>
    <property type="match status" value="1"/>
</dbReference>
<evidence type="ECO:0000256" key="6">
    <source>
        <dbReference type="PROSITE-ProRule" id="PRU00169"/>
    </source>
</evidence>
<dbReference type="Gene3D" id="3.40.50.300">
    <property type="entry name" value="P-loop containing nucleotide triphosphate hydrolases"/>
    <property type="match status" value="1"/>
</dbReference>
<name>A0ABX1N253_9RHOO</name>
<dbReference type="InterPro" id="IPR025943">
    <property type="entry name" value="Sigma_54_int_dom_ATP-bd_2"/>
</dbReference>
<dbReference type="SUPFAM" id="SSF52540">
    <property type="entry name" value="P-loop containing nucleoside triphosphate hydrolases"/>
    <property type="match status" value="1"/>
</dbReference>
<keyword evidence="1" id="KW-0547">Nucleotide-binding</keyword>
<evidence type="ECO:0000313" key="10">
    <source>
        <dbReference type="Proteomes" id="UP000601990"/>
    </source>
</evidence>
<dbReference type="SUPFAM" id="SSF52172">
    <property type="entry name" value="CheY-like"/>
    <property type="match status" value="1"/>
</dbReference>
<keyword evidence="5" id="KW-0804">Transcription</keyword>
<dbReference type="InterPro" id="IPR011006">
    <property type="entry name" value="CheY-like_superfamily"/>
</dbReference>
<evidence type="ECO:0000259" key="7">
    <source>
        <dbReference type="PROSITE" id="PS50045"/>
    </source>
</evidence>
<dbReference type="InterPro" id="IPR027417">
    <property type="entry name" value="P-loop_NTPase"/>
</dbReference>
<dbReference type="Pfam" id="PF25601">
    <property type="entry name" value="AAA_lid_14"/>
    <property type="match status" value="1"/>
</dbReference>
<dbReference type="PROSITE" id="PS00676">
    <property type="entry name" value="SIGMA54_INTERACT_2"/>
    <property type="match status" value="1"/>
</dbReference>
<reference evidence="9" key="1">
    <citation type="submission" date="2019-12" db="EMBL/GenBank/DDBJ databases">
        <title>Comparative genomics gives insights into the taxonomy of the Azoarcus-Aromatoleum group and reveals separate origins of nif in the plant-associated Azoarcus and non-plant-associated Aromatoleum sub-groups.</title>
        <authorList>
            <person name="Lafos M."/>
            <person name="Maluk M."/>
            <person name="Batista M."/>
            <person name="Junghare M."/>
            <person name="Carmona M."/>
            <person name="Faoro H."/>
            <person name="Cruz L.M."/>
            <person name="Battistoni F."/>
            <person name="De Souza E."/>
            <person name="Pedrosa F."/>
            <person name="Chen W.-M."/>
            <person name="Poole P.S."/>
            <person name="Dixon R.A."/>
            <person name="James E.K."/>
        </authorList>
    </citation>
    <scope>NUCLEOTIDE SEQUENCE</scope>
    <source>
        <strain evidence="9">U120</strain>
    </source>
</reference>
<organism evidence="9 10">
    <name type="scientific">Aromatoleum buckelii</name>
    <dbReference type="NCBI Taxonomy" id="200254"/>
    <lineage>
        <taxon>Bacteria</taxon>
        <taxon>Pseudomonadati</taxon>
        <taxon>Pseudomonadota</taxon>
        <taxon>Betaproteobacteria</taxon>
        <taxon>Rhodocyclales</taxon>
        <taxon>Rhodocyclaceae</taxon>
        <taxon>Aromatoleum</taxon>
    </lineage>
</organism>
<keyword evidence="2" id="KW-0067">ATP-binding</keyword>
<proteinExistence type="predicted"/>
<dbReference type="CDD" id="cd00009">
    <property type="entry name" value="AAA"/>
    <property type="match status" value="1"/>
</dbReference>
<dbReference type="Proteomes" id="UP000601990">
    <property type="component" value="Unassembled WGS sequence"/>
</dbReference>
<dbReference type="PRINTS" id="PR01590">
    <property type="entry name" value="HTHFIS"/>
</dbReference>
<dbReference type="InterPro" id="IPR002078">
    <property type="entry name" value="Sigma_54_int"/>
</dbReference>
<dbReference type="InterPro" id="IPR058031">
    <property type="entry name" value="AAA_lid_NorR"/>
</dbReference>
<feature type="modified residue" description="4-aspartylphosphate" evidence="6">
    <location>
        <position position="73"/>
    </location>
</feature>
<evidence type="ECO:0000313" key="9">
    <source>
        <dbReference type="EMBL" id="NMF92532.1"/>
    </source>
</evidence>
<evidence type="ECO:0000259" key="8">
    <source>
        <dbReference type="PROSITE" id="PS50110"/>
    </source>
</evidence>
<dbReference type="PANTHER" id="PTHR32071:SF91">
    <property type="entry name" value="TUNGSTATE-RESPONSIVE TWO COMPONENT SIGMA54-DEPENDENT SIGNAL TRANSDUCTION SYSTEM RESPONSE REGULATOR FIS FAMILY"/>
    <property type="match status" value="1"/>
</dbReference>
<dbReference type="SMART" id="SM00382">
    <property type="entry name" value="AAA"/>
    <property type="match status" value="1"/>
</dbReference>
<dbReference type="InterPro" id="IPR025944">
    <property type="entry name" value="Sigma_54_int_dom_CS"/>
</dbReference>